<organism evidence="3 4">
    <name type="scientific">Paraburkholderia pallida</name>
    <dbReference type="NCBI Taxonomy" id="2547399"/>
    <lineage>
        <taxon>Bacteria</taxon>
        <taxon>Pseudomonadati</taxon>
        <taxon>Pseudomonadota</taxon>
        <taxon>Betaproteobacteria</taxon>
        <taxon>Burkholderiales</taxon>
        <taxon>Burkholderiaceae</taxon>
        <taxon>Paraburkholderia</taxon>
    </lineage>
</organism>
<dbReference type="KEGG" id="ppai:E1956_06770"/>
<dbReference type="InterPro" id="IPR025229">
    <property type="entry name" value="YniB-like"/>
</dbReference>
<feature type="region of interest" description="Disordered" evidence="1">
    <location>
        <begin position="128"/>
        <end position="157"/>
    </location>
</feature>
<dbReference type="Pfam" id="PF14002">
    <property type="entry name" value="YniB"/>
    <property type="match status" value="1"/>
</dbReference>
<keyword evidence="4" id="KW-1185">Reference proteome</keyword>
<evidence type="ECO:0000256" key="1">
    <source>
        <dbReference type="SAM" id="MobiDB-lite"/>
    </source>
</evidence>
<feature type="transmembrane region" description="Helical" evidence="2">
    <location>
        <begin position="12"/>
        <end position="37"/>
    </location>
</feature>
<evidence type="ECO:0000313" key="4">
    <source>
        <dbReference type="Proteomes" id="UP000295727"/>
    </source>
</evidence>
<dbReference type="EMBL" id="CP038148">
    <property type="protein sequence ID" value="QBQ96911.1"/>
    <property type="molecule type" value="Genomic_DNA"/>
</dbReference>
<dbReference type="Proteomes" id="UP000295727">
    <property type="component" value="Chromosome 1"/>
</dbReference>
<evidence type="ECO:0000313" key="3">
    <source>
        <dbReference type="EMBL" id="QBQ96911.1"/>
    </source>
</evidence>
<proteinExistence type="predicted"/>
<sequence>MRYREEKDKVFGYRVVGLIMVAGGGVFTLASILKFFYFGLDSGDPLSHALAQPFKNLVSLAYGLTSPYLNIVWRVAALPNFREYVSWGNGGFIFEYLVLIFGIGRIRAAGRLTGRIAEARKILEDEQLRQSVRPGGGEPPAQTQSTTPVQMQSTTPVPSGNGGGFKLFHALYIGPVVAAVVAQIIEKIFHLT</sequence>
<feature type="compositionally biased region" description="Polar residues" evidence="1">
    <location>
        <begin position="141"/>
        <end position="157"/>
    </location>
</feature>
<dbReference type="AlphaFoldDB" id="A0A4P7CRL7"/>
<feature type="transmembrane region" description="Helical" evidence="2">
    <location>
        <begin position="84"/>
        <end position="103"/>
    </location>
</feature>
<dbReference type="OrthoDB" id="6870983at2"/>
<name>A0A4P7CRL7_9BURK</name>
<reference evidence="3 4" key="1">
    <citation type="submission" date="2019-03" db="EMBL/GenBank/DDBJ databases">
        <title>Paraburkholderia sp. 7MH5, isolated from subtropical forest soil.</title>
        <authorList>
            <person name="Gao Z.-H."/>
            <person name="Qiu L.-H."/>
        </authorList>
    </citation>
    <scope>NUCLEOTIDE SEQUENCE [LARGE SCALE GENOMIC DNA]</scope>
    <source>
        <strain evidence="3 4">7MH5</strain>
    </source>
</reference>
<keyword evidence="2" id="KW-1133">Transmembrane helix</keyword>
<accession>A0A4P7CRL7</accession>
<dbReference type="RefSeq" id="WP_134747927.1">
    <property type="nucleotide sequence ID" value="NZ_CP038148.1"/>
</dbReference>
<keyword evidence="2" id="KW-0812">Transmembrane</keyword>
<protein>
    <submittedName>
        <fullName evidence="3">Uncharacterized protein</fullName>
    </submittedName>
</protein>
<keyword evidence="2" id="KW-0472">Membrane</keyword>
<gene>
    <name evidence="3" type="ORF">E1956_06770</name>
</gene>
<evidence type="ECO:0000256" key="2">
    <source>
        <dbReference type="SAM" id="Phobius"/>
    </source>
</evidence>